<gene>
    <name evidence="1" type="ORF">LCGC14_2547490</name>
</gene>
<name>A0A0F9ANW7_9ZZZZ</name>
<dbReference type="AlphaFoldDB" id="A0A0F9ANW7"/>
<organism evidence="1">
    <name type="scientific">marine sediment metagenome</name>
    <dbReference type="NCBI Taxonomy" id="412755"/>
    <lineage>
        <taxon>unclassified sequences</taxon>
        <taxon>metagenomes</taxon>
        <taxon>ecological metagenomes</taxon>
    </lineage>
</organism>
<dbReference type="EMBL" id="LAZR01041725">
    <property type="protein sequence ID" value="KKL11274.1"/>
    <property type="molecule type" value="Genomic_DNA"/>
</dbReference>
<comment type="caution">
    <text evidence="1">The sequence shown here is derived from an EMBL/GenBank/DDBJ whole genome shotgun (WGS) entry which is preliminary data.</text>
</comment>
<accession>A0A0F9ANW7</accession>
<sequence length="73" mass="8517">MEANPRIPLRVKRDCYERKGGEMKKLLFVYLKCEKCQRSFSKDYDGLTCECDGTLKETPIYEEVRDPEYGGEG</sequence>
<reference evidence="1" key="1">
    <citation type="journal article" date="2015" name="Nature">
        <title>Complex archaea that bridge the gap between prokaryotes and eukaryotes.</title>
        <authorList>
            <person name="Spang A."/>
            <person name="Saw J.H."/>
            <person name="Jorgensen S.L."/>
            <person name="Zaremba-Niedzwiedzka K."/>
            <person name="Martijn J."/>
            <person name="Lind A.E."/>
            <person name="van Eijk R."/>
            <person name="Schleper C."/>
            <person name="Guy L."/>
            <person name="Ettema T.J."/>
        </authorList>
    </citation>
    <scope>NUCLEOTIDE SEQUENCE</scope>
</reference>
<evidence type="ECO:0000313" key="1">
    <source>
        <dbReference type="EMBL" id="KKL11274.1"/>
    </source>
</evidence>
<protein>
    <submittedName>
        <fullName evidence="1">Uncharacterized protein</fullName>
    </submittedName>
</protein>
<proteinExistence type="predicted"/>